<reference evidence="1" key="1">
    <citation type="submission" date="2020-05" db="EMBL/GenBank/DDBJ databases">
        <authorList>
            <person name="Chiriac C."/>
            <person name="Salcher M."/>
            <person name="Ghai R."/>
            <person name="Kavagutti S V."/>
        </authorList>
    </citation>
    <scope>NUCLEOTIDE SEQUENCE</scope>
</reference>
<organism evidence="1">
    <name type="scientific">uncultured Caudovirales phage</name>
    <dbReference type="NCBI Taxonomy" id="2100421"/>
    <lineage>
        <taxon>Viruses</taxon>
        <taxon>Duplodnaviria</taxon>
        <taxon>Heunggongvirae</taxon>
        <taxon>Uroviricota</taxon>
        <taxon>Caudoviricetes</taxon>
        <taxon>Peduoviridae</taxon>
        <taxon>Maltschvirus</taxon>
        <taxon>Maltschvirus maltsch</taxon>
    </lineage>
</organism>
<protein>
    <recommendedName>
        <fullName evidence="2">Phage protein</fullName>
    </recommendedName>
</protein>
<evidence type="ECO:0000313" key="1">
    <source>
        <dbReference type="EMBL" id="CAB5212878.1"/>
    </source>
</evidence>
<sequence length="142" mass="15832">MKNILQLLTDPENQPHQFIGCPDELEALIIEAYEQAKKPVIVTKKDIQHILATDMSKEAPEMYSYWFDVVEDGAKLVAEKYNSQSPATALVQKLVDALVGMVNAVKPVAIMNNQKYDALGVQVNKALTEAQAYLKQQEARGE</sequence>
<accession>A0A6J7WJI6</accession>
<gene>
    <name evidence="1" type="ORF">UFOVP191_42</name>
</gene>
<evidence type="ECO:0008006" key="2">
    <source>
        <dbReference type="Google" id="ProtNLM"/>
    </source>
</evidence>
<dbReference type="EMBL" id="LR798233">
    <property type="protein sequence ID" value="CAB5212878.1"/>
    <property type="molecule type" value="Genomic_DNA"/>
</dbReference>
<proteinExistence type="predicted"/>
<name>A0A6J7WJI6_9CAUD</name>